<protein>
    <recommendedName>
        <fullName evidence="8">Abasic site processing protein</fullName>
        <ecNumber evidence="8">3.4.-.-</ecNumber>
    </recommendedName>
</protein>
<dbReference type="GO" id="GO:0003697">
    <property type="term" value="F:single-stranded DNA binding"/>
    <property type="evidence" value="ECO:0007669"/>
    <property type="project" value="InterPro"/>
</dbReference>
<evidence type="ECO:0000256" key="4">
    <source>
        <dbReference type="ARBA" id="ARBA00022801"/>
    </source>
</evidence>
<evidence type="ECO:0000256" key="3">
    <source>
        <dbReference type="ARBA" id="ARBA00022763"/>
    </source>
</evidence>
<evidence type="ECO:0000256" key="8">
    <source>
        <dbReference type="RuleBase" id="RU364100"/>
    </source>
</evidence>
<dbReference type="KEGG" id="spoa:EQM13_09765"/>
<dbReference type="PANTHER" id="PTHR13604">
    <property type="entry name" value="DC12-RELATED"/>
    <property type="match status" value="1"/>
</dbReference>
<dbReference type="EC" id="3.4.-.-" evidence="8"/>
<dbReference type="Pfam" id="PF02586">
    <property type="entry name" value="SRAP"/>
    <property type="match status" value="1"/>
</dbReference>
<evidence type="ECO:0000256" key="6">
    <source>
        <dbReference type="ARBA" id="ARBA00023125"/>
    </source>
</evidence>
<dbReference type="GO" id="GO:0106300">
    <property type="term" value="P:protein-DNA covalent cross-linking repair"/>
    <property type="evidence" value="ECO:0007669"/>
    <property type="project" value="InterPro"/>
</dbReference>
<evidence type="ECO:0000256" key="1">
    <source>
        <dbReference type="ARBA" id="ARBA00008136"/>
    </source>
</evidence>
<keyword evidence="10" id="KW-1185">Reference proteome</keyword>
<dbReference type="InterPro" id="IPR036590">
    <property type="entry name" value="SRAP-like"/>
</dbReference>
<dbReference type="GO" id="GO:0006508">
    <property type="term" value="P:proteolysis"/>
    <property type="evidence" value="ECO:0007669"/>
    <property type="project" value="UniProtKB-KW"/>
</dbReference>
<dbReference type="InterPro" id="IPR003738">
    <property type="entry name" value="SRAP"/>
</dbReference>
<proteinExistence type="inferred from homology"/>
<dbReference type="EMBL" id="CP035282">
    <property type="protein sequence ID" value="QAT63429.1"/>
    <property type="molecule type" value="Genomic_DNA"/>
</dbReference>
<name>A0A410QHH6_9FIRM</name>
<keyword evidence="3" id="KW-0227">DNA damage</keyword>
<keyword evidence="2 8" id="KW-0645">Protease</keyword>
<comment type="similarity">
    <text evidence="1 8">Belongs to the SOS response-associated peptidase family.</text>
</comment>
<gene>
    <name evidence="9" type="ORF">EQM13_09765</name>
</gene>
<dbReference type="SUPFAM" id="SSF143081">
    <property type="entry name" value="BB1717-like"/>
    <property type="match status" value="1"/>
</dbReference>
<dbReference type="GO" id="GO:0008233">
    <property type="term" value="F:peptidase activity"/>
    <property type="evidence" value="ECO:0007669"/>
    <property type="project" value="UniProtKB-KW"/>
</dbReference>
<evidence type="ECO:0000256" key="5">
    <source>
        <dbReference type="ARBA" id="ARBA00023124"/>
    </source>
</evidence>
<keyword evidence="5" id="KW-0190">Covalent protein-DNA linkage</keyword>
<evidence type="ECO:0000256" key="2">
    <source>
        <dbReference type="ARBA" id="ARBA00022670"/>
    </source>
</evidence>
<sequence>MCGRFSLDVDIDFLIDRYKVIKKIGEFNSKDEIFPTDFSPVIINRGYNELRVLKWGFMPSFAKRPIINSKSETVDIKPTFKNSFYNKRCLIPATSFFEWEKSGDNKIKRRIYVKGEDIFSMAGLYNIFRDDNGVEYYAFTILTTDSNEEMKSIHYRMPVILPKDKEDLWLNINIKNPVILKELLKPYEQSLLIK</sequence>
<evidence type="ECO:0000313" key="9">
    <source>
        <dbReference type="EMBL" id="QAT63429.1"/>
    </source>
</evidence>
<organism evidence="9 10">
    <name type="scientific">Acidilutibacter cellobiosedens</name>
    <dbReference type="NCBI Taxonomy" id="2507161"/>
    <lineage>
        <taxon>Bacteria</taxon>
        <taxon>Bacillati</taxon>
        <taxon>Bacillota</taxon>
        <taxon>Tissierellia</taxon>
        <taxon>Tissierellales</taxon>
        <taxon>Acidilutibacteraceae</taxon>
        <taxon>Acidilutibacter</taxon>
    </lineage>
</organism>
<evidence type="ECO:0000256" key="7">
    <source>
        <dbReference type="ARBA" id="ARBA00023239"/>
    </source>
</evidence>
<accession>A0A410QHH6</accession>
<dbReference type="AlphaFoldDB" id="A0A410QHH6"/>
<dbReference type="Proteomes" id="UP000287969">
    <property type="component" value="Chromosome"/>
</dbReference>
<dbReference type="PANTHER" id="PTHR13604:SF0">
    <property type="entry name" value="ABASIC SITE PROCESSING PROTEIN HMCES"/>
    <property type="match status" value="1"/>
</dbReference>
<keyword evidence="6" id="KW-0238">DNA-binding</keyword>
<reference evidence="10" key="1">
    <citation type="submission" date="2019-01" db="EMBL/GenBank/DDBJ databases">
        <title>Draft genomes of a novel of Sporanaerobacter strains.</title>
        <authorList>
            <person name="Ma S."/>
        </authorList>
    </citation>
    <scope>NUCLEOTIDE SEQUENCE [LARGE SCALE GENOMIC DNA]</scope>
    <source>
        <strain evidence="10">NJN-17</strain>
    </source>
</reference>
<dbReference type="OrthoDB" id="9782620at2"/>
<keyword evidence="4 8" id="KW-0378">Hydrolase</keyword>
<evidence type="ECO:0000313" key="10">
    <source>
        <dbReference type="Proteomes" id="UP000287969"/>
    </source>
</evidence>
<dbReference type="Gene3D" id="3.90.1680.10">
    <property type="entry name" value="SOS response associated peptidase-like"/>
    <property type="match status" value="1"/>
</dbReference>
<keyword evidence="7" id="KW-0456">Lyase</keyword>
<dbReference type="GO" id="GO:0016829">
    <property type="term" value="F:lyase activity"/>
    <property type="evidence" value="ECO:0007669"/>
    <property type="project" value="UniProtKB-KW"/>
</dbReference>